<reference evidence="1 2" key="1">
    <citation type="journal article" date="2017" name="Gigascience">
        <title>Genome sequence of the small brown planthopper, Laodelphax striatellus.</title>
        <authorList>
            <person name="Zhu J."/>
            <person name="Jiang F."/>
            <person name="Wang X."/>
            <person name="Yang P."/>
            <person name="Bao Y."/>
            <person name="Zhao W."/>
            <person name="Wang W."/>
            <person name="Lu H."/>
            <person name="Wang Q."/>
            <person name="Cui N."/>
            <person name="Li J."/>
            <person name="Chen X."/>
            <person name="Luo L."/>
            <person name="Yu J."/>
            <person name="Kang L."/>
            <person name="Cui F."/>
        </authorList>
    </citation>
    <scope>NUCLEOTIDE SEQUENCE [LARGE SCALE GENOMIC DNA]</scope>
    <source>
        <strain evidence="1">Lst14</strain>
    </source>
</reference>
<accession>A0A482XAD7</accession>
<evidence type="ECO:0000313" key="2">
    <source>
        <dbReference type="Proteomes" id="UP000291343"/>
    </source>
</evidence>
<comment type="caution">
    <text evidence="1">The sequence shown here is derived from an EMBL/GenBank/DDBJ whole genome shotgun (WGS) entry which is preliminary data.</text>
</comment>
<name>A0A482XAD7_LAOST</name>
<dbReference type="EMBL" id="QKKF02014932">
    <property type="protein sequence ID" value="RZF42470.1"/>
    <property type="molecule type" value="Genomic_DNA"/>
</dbReference>
<dbReference type="Proteomes" id="UP000291343">
    <property type="component" value="Unassembled WGS sequence"/>
</dbReference>
<keyword evidence="2" id="KW-1185">Reference proteome</keyword>
<proteinExistence type="predicted"/>
<dbReference type="InParanoid" id="A0A482XAD7"/>
<protein>
    <submittedName>
        <fullName evidence="1">Uncharacterized protein</fullName>
    </submittedName>
</protein>
<organism evidence="1 2">
    <name type="scientific">Laodelphax striatellus</name>
    <name type="common">Small brown planthopper</name>
    <name type="synonym">Delphax striatella</name>
    <dbReference type="NCBI Taxonomy" id="195883"/>
    <lineage>
        <taxon>Eukaryota</taxon>
        <taxon>Metazoa</taxon>
        <taxon>Ecdysozoa</taxon>
        <taxon>Arthropoda</taxon>
        <taxon>Hexapoda</taxon>
        <taxon>Insecta</taxon>
        <taxon>Pterygota</taxon>
        <taxon>Neoptera</taxon>
        <taxon>Paraneoptera</taxon>
        <taxon>Hemiptera</taxon>
        <taxon>Auchenorrhyncha</taxon>
        <taxon>Fulgoroidea</taxon>
        <taxon>Delphacidae</taxon>
        <taxon>Criomorphinae</taxon>
        <taxon>Laodelphax</taxon>
    </lineage>
</organism>
<gene>
    <name evidence="1" type="ORF">LSTR_LSTR014523</name>
</gene>
<dbReference type="OrthoDB" id="10647013at2759"/>
<dbReference type="AlphaFoldDB" id="A0A482XAD7"/>
<sequence>MEMDDAEEDEFNVDLFNAPPKSLNLAIPMDPAAVFDRLISIRDDERSVIEDHLYHTLGISYDHLMLDFDYYMSGAASRITPSEKVRVQSTYQLDILDFTRFLLNKNNANMIAQPSQNTFNRMKKVMSFRHVTDRFTAIRIRLV</sequence>
<evidence type="ECO:0000313" key="1">
    <source>
        <dbReference type="EMBL" id="RZF42470.1"/>
    </source>
</evidence>